<dbReference type="PANTHER" id="PTHR30146">
    <property type="entry name" value="LACI-RELATED TRANSCRIPTIONAL REPRESSOR"/>
    <property type="match status" value="1"/>
</dbReference>
<dbReference type="SUPFAM" id="SSF47413">
    <property type="entry name" value="lambda repressor-like DNA-binding domains"/>
    <property type="match status" value="1"/>
</dbReference>
<dbReference type="InterPro" id="IPR046335">
    <property type="entry name" value="LacI/GalR-like_sensor"/>
</dbReference>
<dbReference type="SMART" id="SM00354">
    <property type="entry name" value="HTH_LACI"/>
    <property type="match status" value="1"/>
</dbReference>
<keyword evidence="2" id="KW-0238">DNA-binding</keyword>
<keyword evidence="6" id="KW-1185">Reference proteome</keyword>
<dbReference type="SUPFAM" id="SSF53822">
    <property type="entry name" value="Periplasmic binding protein-like I"/>
    <property type="match status" value="1"/>
</dbReference>
<reference evidence="5 6" key="1">
    <citation type="submission" date="2015-01" db="EMBL/GenBank/DDBJ databases">
        <title>Draft genome of the acidophilic iron oxidizer Ferrimicrobium acidiphilum strain T23.</title>
        <authorList>
            <person name="Poehlein A."/>
            <person name="Eisen S."/>
            <person name="Schloemann M."/>
            <person name="Johnson B.D."/>
            <person name="Daniel R."/>
            <person name="Muehling M."/>
        </authorList>
    </citation>
    <scope>NUCLEOTIDE SEQUENCE [LARGE SCALE GENOMIC DNA]</scope>
    <source>
        <strain evidence="5 6">T23</strain>
    </source>
</reference>
<dbReference type="PANTHER" id="PTHR30146:SF109">
    <property type="entry name" value="HTH-TYPE TRANSCRIPTIONAL REGULATOR GALS"/>
    <property type="match status" value="1"/>
</dbReference>
<dbReference type="AlphaFoldDB" id="A0A0D8FRZ4"/>
<accession>A0A0D8FRZ4</accession>
<dbReference type="CDD" id="cd01392">
    <property type="entry name" value="HTH_LacI"/>
    <property type="match status" value="1"/>
</dbReference>
<proteinExistence type="predicted"/>
<dbReference type="InterPro" id="IPR028082">
    <property type="entry name" value="Peripla_BP_I"/>
</dbReference>
<dbReference type="PROSITE" id="PS50932">
    <property type="entry name" value="HTH_LACI_2"/>
    <property type="match status" value="1"/>
</dbReference>
<evidence type="ECO:0000313" key="6">
    <source>
        <dbReference type="Proteomes" id="UP000032336"/>
    </source>
</evidence>
<dbReference type="Proteomes" id="UP000032336">
    <property type="component" value="Unassembled WGS sequence"/>
</dbReference>
<dbReference type="Gene3D" id="1.10.260.40">
    <property type="entry name" value="lambda repressor-like DNA-binding domains"/>
    <property type="match status" value="1"/>
</dbReference>
<sequence>MVGDSMTRATIYEVAARAGVSIATVSRVINGYDSIRPATREQVMLAIEQLGFVPNSSARGLSGGSQNIIRLVFKRSQTEDSFELVQESLLFTDAIIRGVERTCGKRGYSLLLGGVDDDNLDGKIDQMVANCDGLILLDRTLKERLVPTVAKRIPTVLLAGSGRSRSAVTVMVENHDSTVQVATHLIEDHRFSRLAFLAGFANSPDSMKRRDAFVDTAQQLGASVESGAGWYSDYTSLGAVRVINERLATGAEMPEAIACANDQAAIGAIHALTQAGLRVPEDIAVTGFDDISMARHMTPALTTVHQPVEELGSVAAEVLIDQAISQRKPVMQNIVLPTRFVIRESCGCKE</sequence>
<dbReference type="STRING" id="1121877.FEAC_22470"/>
<dbReference type="EMBL" id="JXUW01000023">
    <property type="protein sequence ID" value="KJE76053.1"/>
    <property type="molecule type" value="Genomic_DNA"/>
</dbReference>
<gene>
    <name evidence="5" type="primary">ccpA1</name>
    <name evidence="5" type="ORF">FEAC_22470</name>
</gene>
<evidence type="ECO:0000259" key="4">
    <source>
        <dbReference type="PROSITE" id="PS50932"/>
    </source>
</evidence>
<dbReference type="eggNOG" id="COG1609">
    <property type="taxonomic scope" value="Bacteria"/>
</dbReference>
<dbReference type="PRINTS" id="PR00036">
    <property type="entry name" value="HTHLACI"/>
</dbReference>
<evidence type="ECO:0000256" key="2">
    <source>
        <dbReference type="ARBA" id="ARBA00023125"/>
    </source>
</evidence>
<dbReference type="GO" id="GO:0003700">
    <property type="term" value="F:DNA-binding transcription factor activity"/>
    <property type="evidence" value="ECO:0007669"/>
    <property type="project" value="TreeGrafter"/>
</dbReference>
<dbReference type="Pfam" id="PF13377">
    <property type="entry name" value="Peripla_BP_3"/>
    <property type="match status" value="1"/>
</dbReference>
<comment type="caution">
    <text evidence="5">The sequence shown here is derived from an EMBL/GenBank/DDBJ whole genome shotgun (WGS) entry which is preliminary data.</text>
</comment>
<keyword evidence="3" id="KW-0804">Transcription</keyword>
<dbReference type="GO" id="GO:0000976">
    <property type="term" value="F:transcription cis-regulatory region binding"/>
    <property type="evidence" value="ECO:0007669"/>
    <property type="project" value="TreeGrafter"/>
</dbReference>
<dbReference type="InterPro" id="IPR010982">
    <property type="entry name" value="Lambda_DNA-bd_dom_sf"/>
</dbReference>
<evidence type="ECO:0000256" key="1">
    <source>
        <dbReference type="ARBA" id="ARBA00023015"/>
    </source>
</evidence>
<keyword evidence="1" id="KW-0805">Transcription regulation</keyword>
<dbReference type="PROSITE" id="PS00356">
    <property type="entry name" value="HTH_LACI_1"/>
    <property type="match status" value="1"/>
</dbReference>
<evidence type="ECO:0000256" key="3">
    <source>
        <dbReference type="ARBA" id="ARBA00023163"/>
    </source>
</evidence>
<organism evidence="5 6">
    <name type="scientific">Ferrimicrobium acidiphilum DSM 19497</name>
    <dbReference type="NCBI Taxonomy" id="1121877"/>
    <lineage>
        <taxon>Bacteria</taxon>
        <taxon>Bacillati</taxon>
        <taxon>Actinomycetota</taxon>
        <taxon>Acidimicrobiia</taxon>
        <taxon>Acidimicrobiales</taxon>
        <taxon>Acidimicrobiaceae</taxon>
        <taxon>Ferrimicrobium</taxon>
    </lineage>
</organism>
<dbReference type="CDD" id="cd06267">
    <property type="entry name" value="PBP1_LacI_sugar_binding-like"/>
    <property type="match status" value="1"/>
</dbReference>
<evidence type="ECO:0000313" key="5">
    <source>
        <dbReference type="EMBL" id="KJE76053.1"/>
    </source>
</evidence>
<feature type="domain" description="HTH lacI-type" evidence="4">
    <location>
        <begin position="9"/>
        <end position="63"/>
    </location>
</feature>
<dbReference type="InterPro" id="IPR000843">
    <property type="entry name" value="HTH_LacI"/>
</dbReference>
<protein>
    <submittedName>
        <fullName evidence="5">Catabolite control protein A</fullName>
    </submittedName>
</protein>
<dbReference type="Pfam" id="PF00356">
    <property type="entry name" value="LacI"/>
    <property type="match status" value="1"/>
</dbReference>
<dbReference type="Gene3D" id="3.40.50.2300">
    <property type="match status" value="2"/>
</dbReference>
<name>A0A0D8FRZ4_9ACTN</name>